<dbReference type="RefSeq" id="WP_188439918.1">
    <property type="nucleotide sequence ID" value="NZ_BMFD01000002.1"/>
</dbReference>
<dbReference type="Proteomes" id="UP000635885">
    <property type="component" value="Unassembled WGS sequence"/>
</dbReference>
<evidence type="ECO:0000313" key="1">
    <source>
        <dbReference type="EMBL" id="GGC31333.1"/>
    </source>
</evidence>
<accession>A0ABQ1LXW5</accession>
<reference evidence="2" key="1">
    <citation type="journal article" date="2019" name="Int. J. Syst. Evol. Microbiol.">
        <title>The Global Catalogue of Microorganisms (GCM) 10K type strain sequencing project: providing services to taxonomists for standard genome sequencing and annotation.</title>
        <authorList>
            <consortium name="The Broad Institute Genomics Platform"/>
            <consortium name="The Broad Institute Genome Sequencing Center for Infectious Disease"/>
            <person name="Wu L."/>
            <person name="Ma J."/>
        </authorList>
    </citation>
    <scope>NUCLEOTIDE SEQUENCE [LARGE SCALE GENOMIC DNA]</scope>
    <source>
        <strain evidence="2">CGMCC 1.12479</strain>
    </source>
</reference>
<sequence length="612" mass="69400">MTNKYFIGLFFAFILVYSSIDQAFGQFQQLPTPKKLSSSKNIQFRIADSTPLSIPFWDDFSSAGIDTSLWISEGVSHSFTIGNLAPSLGVAVFDGIAADGRPYENIPTAQGITDQLFSRAIDLSGLSESEKQTVYLSFYWQAGGKAEIPDVNDQIVLQFLNESGDWVEVWNQFGALEAEQFFFTQETIQVEESFQHEAFQFRFQVRGRASGPFDSWLIDYVYLNKNRSSTNQAFFDRALTQVNAPAYTKYSAVPLFELRAEPEFYLSPTSNEFNNLENRFRAMEYTIEFREKESQEVLLKVNNNTPFNPVPLALERRSFNSNPIASLPLPEEVTDWELVTYLSSGDGPLFQIVAGDSLFFPEVDFRKNDTARTTVPLRDFFAYDDGHIDYSAGINQRSGMLAVKYEKTQLAYLKGISINFTNFNQFGRGIDVMVWNDLDSNPIYVKEALIPSKENVEEFAYFEIDENILLGDVFYIGFTQFTNDFVYVGLDKTRDNGTEIYYNVAGSWQQNEFVAGSLMMRPHLSETPPIEETDAAIKGELFIYPNPTVDVLRVNGVFELTGIIDPFGRSIKIPVEDVGNGKILNFANSMRGLYLINVLEQGKPKSYRILVK</sequence>
<evidence type="ECO:0008006" key="3">
    <source>
        <dbReference type="Google" id="ProtNLM"/>
    </source>
</evidence>
<dbReference type="Gene3D" id="2.60.120.260">
    <property type="entry name" value="Galactose-binding domain-like"/>
    <property type="match status" value="1"/>
</dbReference>
<evidence type="ECO:0000313" key="2">
    <source>
        <dbReference type="Proteomes" id="UP000635885"/>
    </source>
</evidence>
<proteinExistence type="predicted"/>
<gene>
    <name evidence="1" type="ORF">GCM10010993_07840</name>
</gene>
<dbReference type="EMBL" id="BMFD01000002">
    <property type="protein sequence ID" value="GGC31333.1"/>
    <property type="molecule type" value="Genomic_DNA"/>
</dbReference>
<organism evidence="1 2">
    <name type="scientific">Belliella aquatica</name>
    <dbReference type="NCBI Taxonomy" id="1323734"/>
    <lineage>
        <taxon>Bacteria</taxon>
        <taxon>Pseudomonadati</taxon>
        <taxon>Bacteroidota</taxon>
        <taxon>Cytophagia</taxon>
        <taxon>Cytophagales</taxon>
        <taxon>Cyclobacteriaceae</taxon>
        <taxon>Belliella</taxon>
    </lineage>
</organism>
<comment type="caution">
    <text evidence="1">The sequence shown here is derived from an EMBL/GenBank/DDBJ whole genome shotgun (WGS) entry which is preliminary data.</text>
</comment>
<keyword evidence="2" id="KW-1185">Reference proteome</keyword>
<protein>
    <recommendedName>
        <fullName evidence="3">Secretion system C-terminal sorting domain-containing protein</fullName>
    </recommendedName>
</protein>
<name>A0ABQ1LXW5_9BACT</name>